<accession>A0AAD4CZE5</accession>
<name>A0AAD4CZE5_ASPNN</name>
<reference evidence="1" key="2">
    <citation type="submission" date="2020-02" db="EMBL/GenBank/DDBJ databases">
        <authorList>
            <person name="Gilchrist C.L.M."/>
            <person name="Chooi Y.-H."/>
        </authorList>
    </citation>
    <scope>NUCLEOTIDE SEQUENCE</scope>
    <source>
        <strain evidence="1">MST-FP2251</strain>
    </source>
</reference>
<sequence>MSNHDPFERLGFDCKELVLDYLRPDDLVRCEGVSKFWQHIARTRMAKDGSRLDSITSPASTEEFIRRFKHAAARRANLRHGRASSVRRFTTDSSVFYRPSPFRIAGNFVAWKSLDALLWGTLLFNDDGSVQPPREIDMAGVSCYSHSTSGREVPSLMVNADGYMFLRTMQNYPGRLLSDRVSCLSTGEVIWQQDLPEPPRFHDPPLLPLCIGKSRIYYTRTDLTPHKLVAYDFKNDEKLYDEPVDSQKGTLRDWYDSLELFVQGSEEFLLHITGSSNRSIATLYSGATGKVSEKYEYTGLSFVRLLAYSSSDGFALMASPPAGDSKLILLFTRSHDGRFAHTGTEAVSIESGRVKLDEIDIDPFRLLMVSFSATRPIPKIWTLINCTDESMFQEINEQLLDTNLPHGIVDRLWEPTEPHEVDLPPAPRGKKRRILRFNRSTTGSNARFVDGQRLSVDIRGSERNDIIMAFGLVMGDSDPRNDLHVYEVQTSGSPESPWGWHRLDFGIPSIHFKNGTTRPLAVINGTAEYRAAMQIMVEQGTDVNEISWPLYIQGQQSSPASSNSWTWWMPNIWGSQAAEAISIPDHLTAIGAMLATLKSSVLDQLDPPLEYNKVALSLPDILGMNWQYRERFRIPCDLANLEMFGSLITRKTNRYGMIIPDRPVHQSTRLGADSVDEIGGYWDEVRKLLADTIGDAPVDYIQLIGSHAYDSGLVQALQDVIVSRDNINPAVLGRYMQGNASEQDRQDALFTSANHAAIGARYGMLTGFYECDMMPRDCPVDDDKQFVWDDDRWIFMGVSDYLD</sequence>
<dbReference type="SUPFAM" id="SSF81383">
    <property type="entry name" value="F-box domain"/>
    <property type="match status" value="1"/>
</dbReference>
<comment type="caution">
    <text evidence="1">The sequence shown here is derived from an EMBL/GenBank/DDBJ whole genome shotgun (WGS) entry which is preliminary data.</text>
</comment>
<gene>
    <name evidence="1" type="ORF">FE257_000200</name>
</gene>
<protein>
    <recommendedName>
        <fullName evidence="3">F-box domain-containing protein</fullName>
    </recommendedName>
</protein>
<proteinExistence type="predicted"/>
<dbReference type="InterPro" id="IPR011047">
    <property type="entry name" value="Quinoprotein_ADH-like_sf"/>
</dbReference>
<dbReference type="EMBL" id="VCAU01000001">
    <property type="protein sequence ID" value="KAF9895296.1"/>
    <property type="molecule type" value="Genomic_DNA"/>
</dbReference>
<reference evidence="1" key="1">
    <citation type="journal article" date="2019" name="Beilstein J. Org. Chem.">
        <title>Nanangenines: drimane sesquiterpenoids as the dominant metabolite cohort of a novel Australian fungus, Aspergillus nanangensis.</title>
        <authorList>
            <person name="Lacey H.J."/>
            <person name="Gilchrist C.L.M."/>
            <person name="Crombie A."/>
            <person name="Kalaitzis J.A."/>
            <person name="Vuong D."/>
            <person name="Rutledge P.J."/>
            <person name="Turner P."/>
            <person name="Pitt J.I."/>
            <person name="Lacey E."/>
            <person name="Chooi Y.H."/>
            <person name="Piggott A.M."/>
        </authorList>
    </citation>
    <scope>NUCLEOTIDE SEQUENCE</scope>
    <source>
        <strain evidence="1">MST-FP2251</strain>
    </source>
</reference>
<dbReference type="SUPFAM" id="SSF50998">
    <property type="entry name" value="Quinoprotein alcohol dehydrogenase-like"/>
    <property type="match status" value="1"/>
</dbReference>
<evidence type="ECO:0000313" key="1">
    <source>
        <dbReference type="EMBL" id="KAF9895296.1"/>
    </source>
</evidence>
<keyword evidence="2" id="KW-1185">Reference proteome</keyword>
<dbReference type="InterPro" id="IPR036047">
    <property type="entry name" value="F-box-like_dom_sf"/>
</dbReference>
<dbReference type="Proteomes" id="UP001194746">
    <property type="component" value="Unassembled WGS sequence"/>
</dbReference>
<evidence type="ECO:0008006" key="3">
    <source>
        <dbReference type="Google" id="ProtNLM"/>
    </source>
</evidence>
<dbReference type="AlphaFoldDB" id="A0AAD4CZE5"/>
<organism evidence="1 2">
    <name type="scientific">Aspergillus nanangensis</name>
    <dbReference type="NCBI Taxonomy" id="2582783"/>
    <lineage>
        <taxon>Eukaryota</taxon>
        <taxon>Fungi</taxon>
        <taxon>Dikarya</taxon>
        <taxon>Ascomycota</taxon>
        <taxon>Pezizomycotina</taxon>
        <taxon>Eurotiomycetes</taxon>
        <taxon>Eurotiomycetidae</taxon>
        <taxon>Eurotiales</taxon>
        <taxon>Aspergillaceae</taxon>
        <taxon>Aspergillus</taxon>
        <taxon>Aspergillus subgen. Circumdati</taxon>
    </lineage>
</organism>
<evidence type="ECO:0000313" key="2">
    <source>
        <dbReference type="Proteomes" id="UP001194746"/>
    </source>
</evidence>